<reference evidence="5" key="1">
    <citation type="submission" date="2023-06" db="EMBL/GenBank/DDBJ databases">
        <title>Genome-scale phylogeny and comparative genomics of the fungal order Sordariales.</title>
        <authorList>
            <consortium name="Lawrence Berkeley National Laboratory"/>
            <person name="Hensen N."/>
            <person name="Bonometti L."/>
            <person name="Westerberg I."/>
            <person name="Brannstrom I.O."/>
            <person name="Guillou S."/>
            <person name="Cros-Aarteil S."/>
            <person name="Calhoun S."/>
            <person name="Haridas S."/>
            <person name="Kuo A."/>
            <person name="Mondo S."/>
            <person name="Pangilinan J."/>
            <person name="Riley R."/>
            <person name="Labutti K."/>
            <person name="Andreopoulos B."/>
            <person name="Lipzen A."/>
            <person name="Chen C."/>
            <person name="Yanf M."/>
            <person name="Daum C."/>
            <person name="Ng V."/>
            <person name="Clum A."/>
            <person name="Steindorff A."/>
            <person name="Ohm R."/>
            <person name="Martin F."/>
            <person name="Silar P."/>
            <person name="Natvig D."/>
            <person name="Lalanne C."/>
            <person name="Gautier V."/>
            <person name="Ament-Velasquez S.L."/>
            <person name="Kruys A."/>
            <person name="Hutchinson M.I."/>
            <person name="Powell A.J."/>
            <person name="Barry K."/>
            <person name="Miller A.N."/>
            <person name="Grigoriev I.V."/>
            <person name="Debuchy R."/>
            <person name="Gladieux P."/>
            <person name="Thoren M.H."/>
            <person name="Johannesson H."/>
        </authorList>
    </citation>
    <scope>NUCLEOTIDE SEQUENCE</scope>
    <source>
        <strain evidence="5">8032-3</strain>
    </source>
</reference>
<dbReference type="PANTHER" id="PTHR12901">
    <property type="entry name" value="SPERM PROTEIN HOMOLOG"/>
    <property type="match status" value="1"/>
</dbReference>
<dbReference type="SUPFAM" id="SSF55961">
    <property type="entry name" value="Bet v1-like"/>
    <property type="match status" value="1"/>
</dbReference>
<dbReference type="EMBL" id="MU839000">
    <property type="protein sequence ID" value="KAK1770669.1"/>
    <property type="molecule type" value="Genomic_DNA"/>
</dbReference>
<dbReference type="GO" id="GO:0005739">
    <property type="term" value="C:mitochondrion"/>
    <property type="evidence" value="ECO:0007669"/>
    <property type="project" value="TreeGrafter"/>
</dbReference>
<organism evidence="5 6">
    <name type="scientific">Phialemonium atrogriseum</name>
    <dbReference type="NCBI Taxonomy" id="1093897"/>
    <lineage>
        <taxon>Eukaryota</taxon>
        <taxon>Fungi</taxon>
        <taxon>Dikarya</taxon>
        <taxon>Ascomycota</taxon>
        <taxon>Pezizomycotina</taxon>
        <taxon>Sordariomycetes</taxon>
        <taxon>Sordariomycetidae</taxon>
        <taxon>Cephalothecales</taxon>
        <taxon>Cephalothecaceae</taxon>
        <taxon>Phialemonium</taxon>
    </lineage>
</organism>
<name>A0AAJ0FPY8_9PEZI</name>
<dbReference type="GO" id="GO:0048039">
    <property type="term" value="F:ubiquinone binding"/>
    <property type="evidence" value="ECO:0007669"/>
    <property type="project" value="InterPro"/>
</dbReference>
<proteinExistence type="inferred from homology"/>
<evidence type="ECO:0000313" key="6">
    <source>
        <dbReference type="Proteomes" id="UP001244011"/>
    </source>
</evidence>
<sequence length="244" mass="25896">MPPRGPLPPHLLRRPSPPLGPLHRAFSLPTFSIPGLPAATTQTIQARRTLPYPPPQVYALIADVDSYATFLPFCTSSRVTRLSPPDPSSGRRWPTQADLTVGWGPVSESYTSRLYCVPGEVVEAVSGAADTTIPEATLRRHGLGPWGAHAAAVGAAGGRQQATAGVFDSLLTRWAVHPVAARGGGVGRAGEATEVTLSIRYRFANPAYGLAVGRVADDMVGMMIEAFEKRAKQMYDGQEAGRAS</sequence>
<evidence type="ECO:0000313" key="5">
    <source>
        <dbReference type="EMBL" id="KAK1770669.1"/>
    </source>
</evidence>
<keyword evidence="6" id="KW-1185">Reference proteome</keyword>
<comment type="caution">
    <text evidence="5">The sequence shown here is derived from an EMBL/GenBank/DDBJ whole genome shotgun (WGS) entry which is preliminary data.</text>
</comment>
<dbReference type="InterPro" id="IPR044996">
    <property type="entry name" value="COQ10-like"/>
</dbReference>
<feature type="domain" description="Coenzyme Q-binding protein COQ10 START" evidence="4">
    <location>
        <begin position="50"/>
        <end position="228"/>
    </location>
</feature>
<dbReference type="GO" id="GO:0045333">
    <property type="term" value="P:cellular respiration"/>
    <property type="evidence" value="ECO:0007669"/>
    <property type="project" value="InterPro"/>
</dbReference>
<dbReference type="GeneID" id="85308339"/>
<evidence type="ECO:0000256" key="3">
    <source>
        <dbReference type="ARBA" id="ARBA00024947"/>
    </source>
</evidence>
<dbReference type="Proteomes" id="UP001244011">
    <property type="component" value="Unassembled WGS sequence"/>
</dbReference>
<comment type="similarity">
    <text evidence="1">Belongs to the COQ10 family.</text>
</comment>
<gene>
    <name evidence="5" type="ORF">QBC33DRAFT_466743</name>
</gene>
<comment type="subunit">
    <text evidence="2">Interacts with coenzyme Q.</text>
</comment>
<dbReference type="RefSeq" id="XP_060286882.1">
    <property type="nucleotide sequence ID" value="XM_060425152.1"/>
</dbReference>
<dbReference type="CDD" id="cd07813">
    <property type="entry name" value="COQ10p_like"/>
    <property type="match status" value="1"/>
</dbReference>
<dbReference type="AlphaFoldDB" id="A0AAJ0FPY8"/>
<dbReference type="InterPro" id="IPR023393">
    <property type="entry name" value="START-like_dom_sf"/>
</dbReference>
<dbReference type="InterPro" id="IPR005031">
    <property type="entry name" value="COQ10_START"/>
</dbReference>
<evidence type="ECO:0000259" key="4">
    <source>
        <dbReference type="Pfam" id="PF03364"/>
    </source>
</evidence>
<evidence type="ECO:0000256" key="2">
    <source>
        <dbReference type="ARBA" id="ARBA00011814"/>
    </source>
</evidence>
<dbReference type="PANTHER" id="PTHR12901:SF10">
    <property type="entry name" value="COENZYME Q-BINDING PROTEIN COQ10, MITOCHONDRIAL"/>
    <property type="match status" value="1"/>
</dbReference>
<evidence type="ECO:0000256" key="1">
    <source>
        <dbReference type="ARBA" id="ARBA00006885"/>
    </source>
</evidence>
<protein>
    <submittedName>
        <fullName evidence="5">Dehydrase and lipid transport-domain-containing protein</fullName>
    </submittedName>
</protein>
<accession>A0AAJ0FPY8</accession>
<comment type="function">
    <text evidence="3">Required for the function of coenzyme Q in the respiratory chain. May serve as a chaperone or may be involved in the transport of Q6 from its site of synthesis to the catalytic sites of the respiratory complexes.</text>
</comment>
<dbReference type="Pfam" id="PF03364">
    <property type="entry name" value="Polyketide_cyc"/>
    <property type="match status" value="1"/>
</dbReference>
<dbReference type="Gene3D" id="3.30.530.20">
    <property type="match status" value="1"/>
</dbReference>